<dbReference type="InterPro" id="IPR045339">
    <property type="entry name" value="DUF6534"/>
</dbReference>
<feature type="transmembrane region" description="Helical" evidence="1">
    <location>
        <begin position="124"/>
        <end position="144"/>
    </location>
</feature>
<dbReference type="AlphaFoldDB" id="A0AA39TUA5"/>
<evidence type="ECO:0000256" key="1">
    <source>
        <dbReference type="SAM" id="Phobius"/>
    </source>
</evidence>
<dbReference type="Proteomes" id="UP001175228">
    <property type="component" value="Unassembled WGS sequence"/>
</dbReference>
<feature type="transmembrane region" description="Helical" evidence="1">
    <location>
        <begin position="90"/>
        <end position="118"/>
    </location>
</feature>
<keyword evidence="1" id="KW-0812">Transmembrane</keyword>
<organism evidence="3 4">
    <name type="scientific">Armillaria luteobubalina</name>
    <dbReference type="NCBI Taxonomy" id="153913"/>
    <lineage>
        <taxon>Eukaryota</taxon>
        <taxon>Fungi</taxon>
        <taxon>Dikarya</taxon>
        <taxon>Basidiomycota</taxon>
        <taxon>Agaricomycotina</taxon>
        <taxon>Agaricomycetes</taxon>
        <taxon>Agaricomycetidae</taxon>
        <taxon>Agaricales</taxon>
        <taxon>Marasmiineae</taxon>
        <taxon>Physalacriaceae</taxon>
        <taxon>Armillaria</taxon>
    </lineage>
</organism>
<evidence type="ECO:0000313" key="4">
    <source>
        <dbReference type="Proteomes" id="UP001175228"/>
    </source>
</evidence>
<proteinExistence type="predicted"/>
<feature type="transmembrane region" description="Helical" evidence="1">
    <location>
        <begin position="57"/>
        <end position="78"/>
    </location>
</feature>
<dbReference type="Pfam" id="PF20152">
    <property type="entry name" value="DUF6534"/>
    <property type="match status" value="1"/>
</dbReference>
<feature type="domain" description="DUF6534" evidence="2">
    <location>
        <begin position="61"/>
        <end position="149"/>
    </location>
</feature>
<evidence type="ECO:0000259" key="2">
    <source>
        <dbReference type="Pfam" id="PF20152"/>
    </source>
</evidence>
<reference evidence="3" key="1">
    <citation type="submission" date="2023-06" db="EMBL/GenBank/DDBJ databases">
        <authorList>
            <consortium name="Lawrence Berkeley National Laboratory"/>
            <person name="Ahrendt S."/>
            <person name="Sahu N."/>
            <person name="Indic B."/>
            <person name="Wong-Bajracharya J."/>
            <person name="Merenyi Z."/>
            <person name="Ke H.-M."/>
            <person name="Monk M."/>
            <person name="Kocsube S."/>
            <person name="Drula E."/>
            <person name="Lipzen A."/>
            <person name="Balint B."/>
            <person name="Henrissat B."/>
            <person name="Andreopoulos B."/>
            <person name="Martin F.M."/>
            <person name="Harder C.B."/>
            <person name="Rigling D."/>
            <person name="Ford K.L."/>
            <person name="Foster G.D."/>
            <person name="Pangilinan J."/>
            <person name="Papanicolaou A."/>
            <person name="Barry K."/>
            <person name="LaButti K."/>
            <person name="Viragh M."/>
            <person name="Koriabine M."/>
            <person name="Yan M."/>
            <person name="Riley R."/>
            <person name="Champramary S."/>
            <person name="Plett K.L."/>
            <person name="Tsai I.J."/>
            <person name="Slot J."/>
            <person name="Sipos G."/>
            <person name="Plett J."/>
            <person name="Nagy L.G."/>
            <person name="Grigoriev I.V."/>
        </authorList>
    </citation>
    <scope>NUCLEOTIDE SEQUENCE</scope>
    <source>
        <strain evidence="3">HWK02</strain>
    </source>
</reference>
<keyword evidence="1" id="KW-1133">Transmembrane helix</keyword>
<keyword evidence="4" id="KW-1185">Reference proteome</keyword>
<evidence type="ECO:0000313" key="3">
    <source>
        <dbReference type="EMBL" id="KAK0500801.1"/>
    </source>
</evidence>
<dbReference type="EMBL" id="JAUEPU010000007">
    <property type="protein sequence ID" value="KAK0500801.1"/>
    <property type="molecule type" value="Genomic_DNA"/>
</dbReference>
<comment type="caution">
    <text evidence="3">The sequence shown here is derived from an EMBL/GenBank/DDBJ whole genome shotgun (WGS) entry which is preliminary data.</text>
</comment>
<keyword evidence="1" id="KW-0472">Membrane</keyword>
<sequence>MLLVPASLYTFREIIHLLGQDLSDVDFLAGMIAFTTICQNPGSSISSQAVTKLLESIWAVSATVDILISASLLSILWIGRRDTFKSTTQILHRLSIVIVNTGLWTSVVTLLTLVGLVVWEVQDVYAALSFITCPLYCNTLLANLNTRDYVNKGLFPNKNGTEMTSVFLFESHTRNQPDLIPLNDQFTSSKIGQISGQSSTLV</sequence>
<gene>
    <name evidence="3" type="ORF">EDD18DRAFT_780111</name>
</gene>
<name>A0AA39TUA5_9AGAR</name>
<protein>
    <recommendedName>
        <fullName evidence="2">DUF6534 domain-containing protein</fullName>
    </recommendedName>
</protein>
<accession>A0AA39TUA5</accession>